<proteinExistence type="predicted"/>
<keyword evidence="1" id="KW-0812">Transmembrane</keyword>
<dbReference type="EMBL" id="AQQV01000003">
    <property type="protein sequence ID" value="ORE85952.1"/>
    <property type="molecule type" value="Genomic_DNA"/>
</dbReference>
<dbReference type="RefSeq" id="WP_146680320.1">
    <property type="nucleotide sequence ID" value="NZ_AQQV01000003.1"/>
</dbReference>
<evidence type="ECO:0000313" key="2">
    <source>
        <dbReference type="EMBL" id="ORE85952.1"/>
    </source>
</evidence>
<accession>A0A1Y1SBE9</accession>
<reference evidence="2 3" key="1">
    <citation type="submission" date="2013-04" db="EMBL/GenBank/DDBJ databases">
        <title>Oceanococcus atlanticus 22II-S10r2 Genome Sequencing.</title>
        <authorList>
            <person name="Lai Q."/>
            <person name="Li G."/>
            <person name="Shao Z."/>
        </authorList>
    </citation>
    <scope>NUCLEOTIDE SEQUENCE [LARGE SCALE GENOMIC DNA]</scope>
    <source>
        <strain evidence="2 3">22II-S10r2</strain>
    </source>
</reference>
<comment type="caution">
    <text evidence="2">The sequence shown here is derived from an EMBL/GenBank/DDBJ whole genome shotgun (WGS) entry which is preliminary data.</text>
</comment>
<evidence type="ECO:0000256" key="1">
    <source>
        <dbReference type="SAM" id="Phobius"/>
    </source>
</evidence>
<name>A0A1Y1SBE9_9GAMM</name>
<sequence length="276" mass="30383">MTTFEIVNFSVSIALGLLSIGLAGFAVWLSLRFDDRSSKALESIRQISSKIQTSSEVSLEHQKEFSSKMLDSLLDKNQYGSVEGGDSPVQSAEKLEKLINARLEVAETTIGDSIAAQVRSLQSENGANSKEIAEAISSIREQVSRLGDAAREASSEAILPIAIGSRLKEFLDFPAHFLLLQAIVETGASSTEELDKLQEKYHLPTGFEDGVENLLKEGLLVGSLEHFRLPSGAQQSLIEWVQRNEPKLRMLQSRYKDKTSIVVDEGELEIARNLSF</sequence>
<keyword evidence="1" id="KW-0472">Membrane</keyword>
<dbReference type="OrthoDB" id="9858154at2"/>
<dbReference type="STRING" id="1317117.ATO7_11683"/>
<dbReference type="Proteomes" id="UP000192342">
    <property type="component" value="Unassembled WGS sequence"/>
</dbReference>
<protein>
    <submittedName>
        <fullName evidence="2">Uncharacterized protein</fullName>
    </submittedName>
</protein>
<keyword evidence="3" id="KW-1185">Reference proteome</keyword>
<feature type="transmembrane region" description="Helical" evidence="1">
    <location>
        <begin position="6"/>
        <end position="29"/>
    </location>
</feature>
<evidence type="ECO:0000313" key="3">
    <source>
        <dbReference type="Proteomes" id="UP000192342"/>
    </source>
</evidence>
<dbReference type="AlphaFoldDB" id="A0A1Y1SBE9"/>
<organism evidence="2 3">
    <name type="scientific">Oceanococcus atlanticus</name>
    <dbReference type="NCBI Taxonomy" id="1317117"/>
    <lineage>
        <taxon>Bacteria</taxon>
        <taxon>Pseudomonadati</taxon>
        <taxon>Pseudomonadota</taxon>
        <taxon>Gammaproteobacteria</taxon>
        <taxon>Chromatiales</taxon>
        <taxon>Oceanococcaceae</taxon>
        <taxon>Oceanococcus</taxon>
    </lineage>
</organism>
<gene>
    <name evidence="2" type="ORF">ATO7_11683</name>
</gene>
<keyword evidence="1" id="KW-1133">Transmembrane helix</keyword>